<dbReference type="RefSeq" id="WP_244514465.1">
    <property type="nucleotide sequence ID" value="NZ_FMVW01000002.1"/>
</dbReference>
<dbReference type="AlphaFoldDB" id="A0A1G5MWD1"/>
<dbReference type="Gene3D" id="3.40.50.300">
    <property type="entry name" value="P-loop containing nucleotide triphosphate hydrolases"/>
    <property type="match status" value="1"/>
</dbReference>
<keyword evidence="2" id="KW-1185">Reference proteome</keyword>
<dbReference type="GO" id="GO:0016740">
    <property type="term" value="F:transferase activity"/>
    <property type="evidence" value="ECO:0007669"/>
    <property type="project" value="UniProtKB-KW"/>
</dbReference>
<gene>
    <name evidence="1" type="ORF">SAMN03080610_01128</name>
</gene>
<evidence type="ECO:0000313" key="2">
    <source>
        <dbReference type="Proteomes" id="UP000199347"/>
    </source>
</evidence>
<organism evidence="1 2">
    <name type="scientific">Afifella marina DSM 2698</name>
    <dbReference type="NCBI Taxonomy" id="1120955"/>
    <lineage>
        <taxon>Bacteria</taxon>
        <taxon>Pseudomonadati</taxon>
        <taxon>Pseudomonadota</taxon>
        <taxon>Alphaproteobacteria</taxon>
        <taxon>Hyphomicrobiales</taxon>
        <taxon>Afifellaceae</taxon>
        <taxon>Afifella</taxon>
    </lineage>
</organism>
<dbReference type="EMBL" id="FMVW01000002">
    <property type="protein sequence ID" value="SCZ29416.1"/>
    <property type="molecule type" value="Genomic_DNA"/>
</dbReference>
<dbReference type="Proteomes" id="UP000199347">
    <property type="component" value="Unassembled WGS sequence"/>
</dbReference>
<dbReference type="InterPro" id="IPR027417">
    <property type="entry name" value="P-loop_NTPase"/>
</dbReference>
<dbReference type="SUPFAM" id="SSF52540">
    <property type="entry name" value="P-loop containing nucleoside triphosphate hydrolases"/>
    <property type="match status" value="1"/>
</dbReference>
<reference evidence="1 2" key="1">
    <citation type="submission" date="2016-10" db="EMBL/GenBank/DDBJ databases">
        <authorList>
            <person name="de Groot N.N."/>
        </authorList>
    </citation>
    <scope>NUCLEOTIDE SEQUENCE [LARGE SCALE GENOMIC DNA]</scope>
    <source>
        <strain evidence="1 2">DSM 2698</strain>
    </source>
</reference>
<proteinExistence type="predicted"/>
<sequence>MAKSETGGPKVSGWMDFLSGLVERHPRAWIRLGDFETRMARERIAETQVERPIYVTGLARSGSTMLLELLATHPDVATHRYRDFPAVMTPFAWNWFTDHAASGEAPAEERAHKDRILVTPESPEAFEEVIWMAFFAGLHDPAASAVLDRATAHPEFEAFYREHIAKLLVLRGGRRYLAKGNYNVTRLSYLQKLFPDARFLVPVRDPVWHIASLMKQHRLFVEAGQADPRITRHLSRTGHFEFGLERRAIGLGDSQAPEIMRLWAEGQDVEGWARYWAALYGHVADKLDADPTLAAATRIVPYERLCADPAREMAAIAGHCGVQGGNLPALAAERISEPSYYRPDFTPDELRTIAAITEETAMRLARHAADVPAKAEARAVAMA</sequence>
<accession>A0A1G5MWD1</accession>
<dbReference type="Pfam" id="PF13469">
    <property type="entry name" value="Sulfotransfer_3"/>
    <property type="match status" value="1"/>
</dbReference>
<dbReference type="STRING" id="1120955.SAMN03080610_01128"/>
<name>A0A1G5MWD1_AFIMA</name>
<protein>
    <submittedName>
        <fullName evidence="1">Sulfotransferase family protein</fullName>
    </submittedName>
</protein>
<keyword evidence="1" id="KW-0808">Transferase</keyword>
<evidence type="ECO:0000313" key="1">
    <source>
        <dbReference type="EMBL" id="SCZ29416.1"/>
    </source>
</evidence>